<dbReference type="RefSeq" id="WP_062709976.1">
    <property type="nucleotide sequence ID" value="NZ_LLZG01000370.1"/>
</dbReference>
<dbReference type="Proteomes" id="UP000053923">
    <property type="component" value="Unassembled WGS sequence"/>
</dbReference>
<name>A0A101JEU8_9ACTN</name>
<proteinExistence type="predicted"/>
<feature type="transmembrane region" description="Helical" evidence="1">
    <location>
        <begin position="69"/>
        <end position="88"/>
    </location>
</feature>
<keyword evidence="1" id="KW-0472">Membrane</keyword>
<evidence type="ECO:0000313" key="3">
    <source>
        <dbReference type="Proteomes" id="UP000053923"/>
    </source>
</evidence>
<comment type="caution">
    <text evidence="2">The sequence shown here is derived from an EMBL/GenBank/DDBJ whole genome shotgun (WGS) entry which is preliminary data.</text>
</comment>
<keyword evidence="1" id="KW-0812">Transmembrane</keyword>
<reference evidence="3" key="1">
    <citation type="submission" date="2015-10" db="EMBL/GenBank/DDBJ databases">
        <authorList>
            <person name="Ju K.-S."/>
            <person name="Doroghazi J.R."/>
            <person name="Metcalf W.W."/>
        </authorList>
    </citation>
    <scope>NUCLEOTIDE SEQUENCE [LARGE SCALE GENOMIC DNA]</scope>
    <source>
        <strain evidence="3">NRRL 3151</strain>
    </source>
</reference>
<gene>
    <name evidence="2" type="ORF">ADL12_35100</name>
</gene>
<evidence type="ECO:0000313" key="2">
    <source>
        <dbReference type="EMBL" id="KUL25356.1"/>
    </source>
</evidence>
<dbReference type="EMBL" id="LLZG01000370">
    <property type="protein sequence ID" value="KUL25356.1"/>
    <property type="molecule type" value="Genomic_DNA"/>
</dbReference>
<feature type="transmembrane region" description="Helical" evidence="1">
    <location>
        <begin position="28"/>
        <end position="48"/>
    </location>
</feature>
<feature type="transmembrane region" description="Helical" evidence="1">
    <location>
        <begin position="94"/>
        <end position="115"/>
    </location>
</feature>
<sequence>MGLRGEERAQRGRNEHSAELDVPERLGIVAQVVALICLILAAAAHLFARTSLSREAYHAFDAFRAVTYVLAWIALGGAVAAFALPLLIRGRSSGWPYALFIIPAAVILMMFTFLLRESRA</sequence>
<dbReference type="AlphaFoldDB" id="A0A101JEU8"/>
<keyword evidence="1" id="KW-1133">Transmembrane helix</keyword>
<accession>A0A101JEU8</accession>
<organism evidence="2 3">
    <name type="scientific">Streptomyces regalis</name>
    <dbReference type="NCBI Taxonomy" id="68262"/>
    <lineage>
        <taxon>Bacteria</taxon>
        <taxon>Bacillati</taxon>
        <taxon>Actinomycetota</taxon>
        <taxon>Actinomycetes</taxon>
        <taxon>Kitasatosporales</taxon>
        <taxon>Streptomycetaceae</taxon>
        <taxon>Streptomyces</taxon>
    </lineage>
</organism>
<protein>
    <submittedName>
        <fullName evidence="2">Uncharacterized protein</fullName>
    </submittedName>
</protein>
<keyword evidence="3" id="KW-1185">Reference proteome</keyword>
<evidence type="ECO:0000256" key="1">
    <source>
        <dbReference type="SAM" id="Phobius"/>
    </source>
</evidence>